<dbReference type="Gene3D" id="3.30.2310.20">
    <property type="entry name" value="RelE-like"/>
    <property type="match status" value="1"/>
</dbReference>
<dbReference type="RefSeq" id="WP_155174534.1">
    <property type="nucleotide sequence ID" value="NZ_BAAAFL010000027.1"/>
</dbReference>
<dbReference type="InterPro" id="IPR035093">
    <property type="entry name" value="RelE/ParE_toxin_dom_sf"/>
</dbReference>
<sequence length="98" mass="11725">MAYKIRYSLRARQEEIELLDFILKEFGEQKAKAVYQRVEKLLGEISGMPKMYRSSKKQKHLRKCVLSKQTSIYYRIQKDYIEVVSFRANRKDPKGFKA</sequence>
<dbReference type="Proteomes" id="UP000798808">
    <property type="component" value="Unassembled WGS sequence"/>
</dbReference>
<organism evidence="2 3">
    <name type="scientific">Fulvivirga kasyanovii</name>
    <dbReference type="NCBI Taxonomy" id="396812"/>
    <lineage>
        <taxon>Bacteria</taxon>
        <taxon>Pseudomonadati</taxon>
        <taxon>Bacteroidota</taxon>
        <taxon>Cytophagia</taxon>
        <taxon>Cytophagales</taxon>
        <taxon>Fulvivirgaceae</taxon>
        <taxon>Fulvivirga</taxon>
    </lineage>
</organism>
<comment type="caution">
    <text evidence="2">The sequence shown here is derived from an EMBL/GenBank/DDBJ whole genome shotgun (WGS) entry which is preliminary data.</text>
</comment>
<proteinExistence type="predicted"/>
<accession>A0ABW9RTK9</accession>
<dbReference type="EMBL" id="SMLW01000632">
    <property type="protein sequence ID" value="MTI27534.1"/>
    <property type="molecule type" value="Genomic_DNA"/>
</dbReference>
<dbReference type="InterPro" id="IPR007712">
    <property type="entry name" value="RelE/ParE_toxin"/>
</dbReference>
<evidence type="ECO:0000313" key="2">
    <source>
        <dbReference type="EMBL" id="MTI27534.1"/>
    </source>
</evidence>
<dbReference type="Pfam" id="PF05016">
    <property type="entry name" value="ParE_toxin"/>
    <property type="match status" value="1"/>
</dbReference>
<protein>
    <submittedName>
        <fullName evidence="2">Type II toxin-antitoxin system RelE/ParE family toxin</fullName>
    </submittedName>
</protein>
<keyword evidence="1" id="KW-1277">Toxin-antitoxin system</keyword>
<name>A0ABW9RTK9_9BACT</name>
<evidence type="ECO:0000256" key="1">
    <source>
        <dbReference type="ARBA" id="ARBA00022649"/>
    </source>
</evidence>
<evidence type="ECO:0000313" key="3">
    <source>
        <dbReference type="Proteomes" id="UP000798808"/>
    </source>
</evidence>
<reference evidence="2 3" key="1">
    <citation type="submission" date="2019-02" db="EMBL/GenBank/DDBJ databases">
        <authorList>
            <person name="Goldberg S.R."/>
            <person name="Haltli B.A."/>
            <person name="Correa H."/>
            <person name="Russell K.G."/>
        </authorList>
    </citation>
    <scope>NUCLEOTIDE SEQUENCE [LARGE SCALE GENOMIC DNA]</scope>
    <source>
        <strain evidence="2 3">JCM 16186</strain>
    </source>
</reference>
<keyword evidence="3" id="KW-1185">Reference proteome</keyword>
<gene>
    <name evidence="2" type="ORF">E1163_21435</name>
</gene>